<protein>
    <submittedName>
        <fullName evidence="1">Uncharacterized protein</fullName>
    </submittedName>
</protein>
<dbReference type="AlphaFoldDB" id="A0AAV1RNX4"/>
<dbReference type="Proteomes" id="UP001314170">
    <property type="component" value="Unassembled WGS sequence"/>
</dbReference>
<accession>A0AAV1RNX4</accession>
<evidence type="ECO:0000313" key="2">
    <source>
        <dbReference type="Proteomes" id="UP001314170"/>
    </source>
</evidence>
<sequence length="69" mass="7841">MKTFAKKEEVDIGVFTLSSHRLQSLYNSEALQDQVSIIHLEDKYRHTVENLQTKSHLLKVGNASIETGI</sequence>
<dbReference type="EMBL" id="CAWUPB010001108">
    <property type="protein sequence ID" value="CAK7337942.1"/>
    <property type="molecule type" value="Genomic_DNA"/>
</dbReference>
<gene>
    <name evidence="1" type="ORF">DCAF_LOCUS12983</name>
</gene>
<name>A0AAV1RNX4_9ROSI</name>
<comment type="caution">
    <text evidence="1">The sequence shown here is derived from an EMBL/GenBank/DDBJ whole genome shotgun (WGS) entry which is preliminary data.</text>
</comment>
<evidence type="ECO:0000313" key="1">
    <source>
        <dbReference type="EMBL" id="CAK7337942.1"/>
    </source>
</evidence>
<organism evidence="1 2">
    <name type="scientific">Dovyalis caffra</name>
    <dbReference type="NCBI Taxonomy" id="77055"/>
    <lineage>
        <taxon>Eukaryota</taxon>
        <taxon>Viridiplantae</taxon>
        <taxon>Streptophyta</taxon>
        <taxon>Embryophyta</taxon>
        <taxon>Tracheophyta</taxon>
        <taxon>Spermatophyta</taxon>
        <taxon>Magnoliopsida</taxon>
        <taxon>eudicotyledons</taxon>
        <taxon>Gunneridae</taxon>
        <taxon>Pentapetalae</taxon>
        <taxon>rosids</taxon>
        <taxon>fabids</taxon>
        <taxon>Malpighiales</taxon>
        <taxon>Salicaceae</taxon>
        <taxon>Flacourtieae</taxon>
        <taxon>Dovyalis</taxon>
    </lineage>
</organism>
<proteinExistence type="predicted"/>
<keyword evidence="2" id="KW-1185">Reference proteome</keyword>
<reference evidence="1 2" key="1">
    <citation type="submission" date="2024-01" db="EMBL/GenBank/DDBJ databases">
        <authorList>
            <person name="Waweru B."/>
        </authorList>
    </citation>
    <scope>NUCLEOTIDE SEQUENCE [LARGE SCALE GENOMIC DNA]</scope>
</reference>